<sequence length="93" mass="10387">MKNLLIIALLLVSGHVNAESEMVKNLRKAPENLCMGHPRYDECVVLTKKMIVAIDSASRAAALCQVNRSNLTAELRTQCNEFQEVVDFIKTLN</sequence>
<organism evidence="2 3">
    <name type="scientific">Symbiopectobacterium purcellii</name>
    <dbReference type="NCBI Taxonomy" id="2871826"/>
    <lineage>
        <taxon>Bacteria</taxon>
        <taxon>Pseudomonadati</taxon>
        <taxon>Pseudomonadota</taxon>
        <taxon>Gammaproteobacteria</taxon>
        <taxon>Enterobacterales</taxon>
        <taxon>Enterobacteriaceae</taxon>
    </lineage>
</organism>
<dbReference type="RefSeq" id="WP_222160739.1">
    <property type="nucleotide sequence ID" value="NZ_CP081864.1"/>
</dbReference>
<keyword evidence="3" id="KW-1185">Reference proteome</keyword>
<dbReference type="EMBL" id="CP081864">
    <property type="protein sequence ID" value="QZN97703.1"/>
    <property type="molecule type" value="Genomic_DNA"/>
</dbReference>
<feature type="chain" id="PRO_5046680926" evidence="1">
    <location>
        <begin position="19"/>
        <end position="93"/>
    </location>
</feature>
<evidence type="ECO:0000256" key="1">
    <source>
        <dbReference type="SAM" id="SignalP"/>
    </source>
</evidence>
<accession>A0ABX9ARN8</accession>
<dbReference type="Proteomes" id="UP000825886">
    <property type="component" value="Chromosome"/>
</dbReference>
<feature type="signal peptide" evidence="1">
    <location>
        <begin position="1"/>
        <end position="18"/>
    </location>
</feature>
<gene>
    <name evidence="2" type="ORF">K6K13_10560</name>
</gene>
<proteinExistence type="predicted"/>
<keyword evidence="1" id="KW-0732">Signal</keyword>
<evidence type="ECO:0000313" key="3">
    <source>
        <dbReference type="Proteomes" id="UP000825886"/>
    </source>
</evidence>
<evidence type="ECO:0000313" key="2">
    <source>
        <dbReference type="EMBL" id="QZN97703.1"/>
    </source>
</evidence>
<name>A0ABX9ARN8_9ENTR</name>
<reference evidence="2 3" key="1">
    <citation type="submission" date="2021-08" db="EMBL/GenBank/DDBJ databases">
        <title>Culture and genomic analysis of Symbiopectobacterium purcellii sp. nov. gen. nov., isolated from the leafhopper Empoasca decipiens.</title>
        <authorList>
            <person name="Nadal-Jimenez P."/>
            <person name="Siozios S."/>
            <person name="Halliday N."/>
            <person name="Camara M."/>
            <person name="Hurst G.D.D."/>
        </authorList>
    </citation>
    <scope>NUCLEOTIDE SEQUENCE [LARGE SCALE GENOMIC DNA]</scope>
    <source>
        <strain evidence="2 3">SyEd1</strain>
    </source>
</reference>
<protein>
    <submittedName>
        <fullName evidence="2">Uncharacterized protein</fullName>
    </submittedName>
</protein>